<sequence length="97" mass="11214">MFNPVEFFYFIFNPSKHLEQRIAPPFAYLLEELAREAIVTETIHPHQLGRAYYRSTWWNAYCQEDIILPEGESVRVVGISNITLVVEPKTTARSQAG</sequence>
<dbReference type="Pfam" id="PF01957">
    <property type="entry name" value="NfeD"/>
    <property type="match status" value="1"/>
</dbReference>
<dbReference type="Gene3D" id="2.40.50.140">
    <property type="entry name" value="Nucleic acid-binding proteins"/>
    <property type="match status" value="1"/>
</dbReference>
<accession>A0A8J7Z3M1</accession>
<evidence type="ECO:0000259" key="1">
    <source>
        <dbReference type="Pfam" id="PF01957"/>
    </source>
</evidence>
<dbReference type="InterPro" id="IPR012340">
    <property type="entry name" value="NA-bd_OB-fold"/>
</dbReference>
<gene>
    <name evidence="2" type="ORF">GS601_17880</name>
</gene>
<organism evidence="2 3">
    <name type="scientific">Myxacorys almedinensis A</name>
    <dbReference type="NCBI Taxonomy" id="2690445"/>
    <lineage>
        <taxon>Bacteria</taxon>
        <taxon>Bacillati</taxon>
        <taxon>Cyanobacteriota</taxon>
        <taxon>Cyanophyceae</taxon>
        <taxon>Leptolyngbyales</taxon>
        <taxon>Leptolyngbyaceae</taxon>
        <taxon>Myxacorys</taxon>
        <taxon>Myxacorys almedinensis</taxon>
    </lineage>
</organism>
<dbReference type="RefSeq" id="WP_162424660.1">
    <property type="nucleotide sequence ID" value="NZ_WVIE01000025.1"/>
</dbReference>
<evidence type="ECO:0000313" key="2">
    <source>
        <dbReference type="EMBL" id="NDJ19134.1"/>
    </source>
</evidence>
<keyword evidence="3" id="KW-1185">Reference proteome</keyword>
<reference evidence="2" key="1">
    <citation type="submission" date="2019-12" db="EMBL/GenBank/DDBJ databases">
        <title>High-Quality draft genome sequences of three cyanobacteria isolated from the limestone walls of the Old Cathedral of Coimbra.</title>
        <authorList>
            <person name="Tiago I."/>
            <person name="Soares F."/>
            <person name="Portugal A."/>
        </authorList>
    </citation>
    <scope>NUCLEOTIDE SEQUENCE</scope>
    <source>
        <strain evidence="2">A</strain>
    </source>
</reference>
<proteinExistence type="predicted"/>
<feature type="domain" description="NfeD-like C-terminal" evidence="1">
    <location>
        <begin position="35"/>
        <end position="88"/>
    </location>
</feature>
<evidence type="ECO:0000313" key="3">
    <source>
        <dbReference type="Proteomes" id="UP000646053"/>
    </source>
</evidence>
<comment type="caution">
    <text evidence="2">The sequence shown here is derived from an EMBL/GenBank/DDBJ whole genome shotgun (WGS) entry which is preliminary data.</text>
</comment>
<dbReference type="EMBL" id="WVIE01000025">
    <property type="protein sequence ID" value="NDJ19134.1"/>
    <property type="molecule type" value="Genomic_DNA"/>
</dbReference>
<protein>
    <recommendedName>
        <fullName evidence="1">NfeD-like C-terminal domain-containing protein</fullName>
    </recommendedName>
</protein>
<dbReference type="AlphaFoldDB" id="A0A8J7Z3M1"/>
<dbReference type="InterPro" id="IPR002810">
    <property type="entry name" value="NfeD-like_C"/>
</dbReference>
<dbReference type="Proteomes" id="UP000646053">
    <property type="component" value="Unassembled WGS sequence"/>
</dbReference>
<name>A0A8J7Z3M1_9CYAN</name>